<comment type="caution">
    <text evidence="2">The sequence shown here is derived from an EMBL/GenBank/DDBJ whole genome shotgun (WGS) entry which is preliminary data.</text>
</comment>
<sequence>MPSNLRNGKDLSFEQLRAAKRDAERRRQQQRAAGIAARDSYVKPLSPSDRPGTDGHSVGVSDPAGAVYPPSSVGQSSAAIYPGPSGVQPPVGYTFSPAALERLRRARELHAHEAGRDRPARDTAGINYSDAPVRVVLAFFCPSSPRTN</sequence>
<proteinExistence type="predicted"/>
<gene>
    <name evidence="2" type="ORF">PCASD_17307</name>
</gene>
<reference evidence="2 3" key="1">
    <citation type="submission" date="2017-11" db="EMBL/GenBank/DDBJ databases">
        <title>De novo assembly and phasing of dikaryotic genomes from two isolates of Puccinia coronata f. sp. avenae, the causal agent of oat crown rust.</title>
        <authorList>
            <person name="Miller M.E."/>
            <person name="Zhang Y."/>
            <person name="Omidvar V."/>
            <person name="Sperschneider J."/>
            <person name="Schwessinger B."/>
            <person name="Raley C."/>
            <person name="Palmer J.M."/>
            <person name="Garnica D."/>
            <person name="Upadhyaya N."/>
            <person name="Rathjen J."/>
            <person name="Taylor J.M."/>
            <person name="Park R.F."/>
            <person name="Dodds P.N."/>
            <person name="Hirsch C.D."/>
            <person name="Kianian S.F."/>
            <person name="Figueroa M."/>
        </authorList>
    </citation>
    <scope>NUCLEOTIDE SEQUENCE [LARGE SCALE GENOMIC DNA]</scope>
    <source>
        <strain evidence="2">12SD80</strain>
    </source>
</reference>
<evidence type="ECO:0000313" key="2">
    <source>
        <dbReference type="EMBL" id="PLW31948.1"/>
    </source>
</evidence>
<dbReference type="EMBL" id="PGCI01000256">
    <property type="protein sequence ID" value="PLW31948.1"/>
    <property type="molecule type" value="Genomic_DNA"/>
</dbReference>
<organism evidence="2 3">
    <name type="scientific">Puccinia coronata f. sp. avenae</name>
    <dbReference type="NCBI Taxonomy" id="200324"/>
    <lineage>
        <taxon>Eukaryota</taxon>
        <taxon>Fungi</taxon>
        <taxon>Dikarya</taxon>
        <taxon>Basidiomycota</taxon>
        <taxon>Pucciniomycotina</taxon>
        <taxon>Pucciniomycetes</taxon>
        <taxon>Pucciniales</taxon>
        <taxon>Pucciniaceae</taxon>
        <taxon>Puccinia</taxon>
    </lineage>
</organism>
<feature type="region of interest" description="Disordered" evidence="1">
    <location>
        <begin position="19"/>
        <end position="93"/>
    </location>
</feature>
<evidence type="ECO:0000313" key="3">
    <source>
        <dbReference type="Proteomes" id="UP000235392"/>
    </source>
</evidence>
<evidence type="ECO:0000256" key="1">
    <source>
        <dbReference type="SAM" id="MobiDB-lite"/>
    </source>
</evidence>
<accession>A0A2N5U2L3</accession>
<dbReference type="AlphaFoldDB" id="A0A2N5U2L3"/>
<protein>
    <submittedName>
        <fullName evidence="2">Uncharacterized protein</fullName>
    </submittedName>
</protein>
<name>A0A2N5U2L3_9BASI</name>
<dbReference type="Proteomes" id="UP000235392">
    <property type="component" value="Unassembled WGS sequence"/>
</dbReference>